<protein>
    <recommendedName>
        <fullName evidence="3">Retrotransposon gag domain-containing protein</fullName>
    </recommendedName>
</protein>
<evidence type="ECO:0008006" key="3">
    <source>
        <dbReference type="Google" id="ProtNLM"/>
    </source>
</evidence>
<evidence type="ECO:0000313" key="1">
    <source>
        <dbReference type="EMBL" id="PIK48901.1"/>
    </source>
</evidence>
<dbReference type="OrthoDB" id="775972at2759"/>
<gene>
    <name evidence="1" type="ORF">BSL78_14236</name>
</gene>
<proteinExistence type="predicted"/>
<keyword evidence="2" id="KW-1185">Reference proteome</keyword>
<evidence type="ECO:0000313" key="2">
    <source>
        <dbReference type="Proteomes" id="UP000230750"/>
    </source>
</evidence>
<dbReference type="PANTHER" id="PTHR33198:SF19">
    <property type="entry name" value="CCHC-TYPE DOMAIN-CONTAINING PROTEIN"/>
    <property type="match status" value="1"/>
</dbReference>
<comment type="caution">
    <text evidence="1">The sequence shown here is derived from an EMBL/GenBank/DDBJ whole genome shotgun (WGS) entry which is preliminary data.</text>
</comment>
<dbReference type="EMBL" id="MRZV01000494">
    <property type="protein sequence ID" value="PIK48901.1"/>
    <property type="molecule type" value="Genomic_DNA"/>
</dbReference>
<sequence length="249" mass="28376">MALFGKLKEFREGREEWIQYVERLEHFFAANSIADEVKKRSIFLSIVGPDSYKLLRNLVSPEKPGEKTFTELVEIMTKHQSPAPSETVQRCKFNSRFRKSGESIATFVSELKSLSEFCNYGNTLNDMLRDRLVCGINDDRIQRNLLAQPKLTFAKALEIATSQETAARNAQHLKEAFQQSLATPLTQESVMHIPKVTKVRKLPRSPRNIAIERSGRQNKSVIAVETIITSRRIAGSKIRTVIVVEREDI</sequence>
<dbReference type="Proteomes" id="UP000230750">
    <property type="component" value="Unassembled WGS sequence"/>
</dbReference>
<accession>A0A2G8KLL6</accession>
<dbReference type="STRING" id="307972.A0A2G8KLL6"/>
<name>A0A2G8KLL6_STIJA</name>
<reference evidence="1 2" key="1">
    <citation type="journal article" date="2017" name="PLoS Biol.">
        <title>The sea cucumber genome provides insights into morphological evolution and visceral regeneration.</title>
        <authorList>
            <person name="Zhang X."/>
            <person name="Sun L."/>
            <person name="Yuan J."/>
            <person name="Sun Y."/>
            <person name="Gao Y."/>
            <person name="Zhang L."/>
            <person name="Li S."/>
            <person name="Dai H."/>
            <person name="Hamel J.F."/>
            <person name="Liu C."/>
            <person name="Yu Y."/>
            <person name="Liu S."/>
            <person name="Lin W."/>
            <person name="Guo K."/>
            <person name="Jin S."/>
            <person name="Xu P."/>
            <person name="Storey K.B."/>
            <person name="Huan P."/>
            <person name="Zhang T."/>
            <person name="Zhou Y."/>
            <person name="Zhang J."/>
            <person name="Lin C."/>
            <person name="Li X."/>
            <person name="Xing L."/>
            <person name="Huo D."/>
            <person name="Sun M."/>
            <person name="Wang L."/>
            <person name="Mercier A."/>
            <person name="Li F."/>
            <person name="Yang H."/>
            <person name="Xiang J."/>
        </authorList>
    </citation>
    <scope>NUCLEOTIDE SEQUENCE [LARGE SCALE GENOMIC DNA]</scope>
    <source>
        <strain evidence="1">Shaxun</strain>
        <tissue evidence="1">Muscle</tissue>
    </source>
</reference>
<dbReference type="PANTHER" id="PTHR33198">
    <property type="entry name" value="ANK_REP_REGION DOMAIN-CONTAINING PROTEIN-RELATED"/>
    <property type="match status" value="1"/>
</dbReference>
<dbReference type="AlphaFoldDB" id="A0A2G8KLL6"/>
<organism evidence="1 2">
    <name type="scientific">Stichopus japonicus</name>
    <name type="common">Sea cucumber</name>
    <dbReference type="NCBI Taxonomy" id="307972"/>
    <lineage>
        <taxon>Eukaryota</taxon>
        <taxon>Metazoa</taxon>
        <taxon>Echinodermata</taxon>
        <taxon>Eleutherozoa</taxon>
        <taxon>Echinozoa</taxon>
        <taxon>Holothuroidea</taxon>
        <taxon>Aspidochirotacea</taxon>
        <taxon>Aspidochirotida</taxon>
        <taxon>Stichopodidae</taxon>
        <taxon>Apostichopus</taxon>
    </lineage>
</organism>